<protein>
    <recommendedName>
        <fullName evidence="1 7">Transcriptional regulator MraZ</fullName>
    </recommendedName>
</protein>
<keyword evidence="5 7" id="KW-0238">DNA-binding</keyword>
<proteinExistence type="inferred from homology"/>
<name>A0A150X8W7_9BACT</name>
<dbReference type="Pfam" id="PF02381">
    <property type="entry name" value="MraZ"/>
    <property type="match status" value="2"/>
</dbReference>
<accession>A0A150X8W7</accession>
<dbReference type="InterPro" id="IPR020603">
    <property type="entry name" value="MraZ_dom"/>
</dbReference>
<organism evidence="9 10">
    <name type="scientific">Roseivirga spongicola</name>
    <dbReference type="NCBI Taxonomy" id="333140"/>
    <lineage>
        <taxon>Bacteria</taxon>
        <taxon>Pseudomonadati</taxon>
        <taxon>Bacteroidota</taxon>
        <taxon>Cytophagia</taxon>
        <taxon>Cytophagales</taxon>
        <taxon>Roseivirgaceae</taxon>
        <taxon>Roseivirga</taxon>
    </lineage>
</organism>
<dbReference type="CDD" id="cd16321">
    <property type="entry name" value="MraZ_C"/>
    <property type="match status" value="1"/>
</dbReference>
<evidence type="ECO:0000313" key="10">
    <source>
        <dbReference type="Proteomes" id="UP000075606"/>
    </source>
</evidence>
<dbReference type="InterPro" id="IPR038619">
    <property type="entry name" value="MraZ_sf"/>
</dbReference>
<dbReference type="OrthoDB" id="9807753at2"/>
<evidence type="ECO:0000256" key="3">
    <source>
        <dbReference type="ARBA" id="ARBA00022737"/>
    </source>
</evidence>
<dbReference type="InterPro" id="IPR003444">
    <property type="entry name" value="MraZ"/>
</dbReference>
<dbReference type="PROSITE" id="PS51740">
    <property type="entry name" value="SPOVT_ABRB"/>
    <property type="match status" value="2"/>
</dbReference>
<evidence type="ECO:0000256" key="6">
    <source>
        <dbReference type="ARBA" id="ARBA00023163"/>
    </source>
</evidence>
<comment type="similarity">
    <text evidence="7">Belongs to the MraZ family.</text>
</comment>
<dbReference type="Gene3D" id="3.40.1550.20">
    <property type="entry name" value="Transcriptional regulator MraZ domain"/>
    <property type="match status" value="1"/>
</dbReference>
<dbReference type="PANTHER" id="PTHR34701:SF1">
    <property type="entry name" value="TRANSCRIPTIONAL REGULATOR MRAZ"/>
    <property type="match status" value="1"/>
</dbReference>
<keyword evidence="3" id="KW-0677">Repeat</keyword>
<dbReference type="AlphaFoldDB" id="A0A150X8W7"/>
<evidence type="ECO:0000313" key="9">
    <source>
        <dbReference type="EMBL" id="KYG75169.1"/>
    </source>
</evidence>
<keyword evidence="4 7" id="KW-0805">Transcription regulation</keyword>
<sequence length="148" mass="17102">MTFFTGEYDCKLDAKGRLALPAKVKAALPDVAAQELVLRRGFESCLVLYPMLEYKKIINRVRSLSEFNEEYRRFQRSFFRGNLEIEMDGSGRINIPARMMSFASLEKDVVLVGLGNRVEIWNPDLYEENLINDTSEYSKLAEKYLAED</sequence>
<dbReference type="RefSeq" id="WP_068220963.1">
    <property type="nucleotide sequence ID" value="NZ_CP139724.1"/>
</dbReference>
<keyword evidence="2 7" id="KW-0963">Cytoplasm</keyword>
<dbReference type="EMBL" id="LRPC01000023">
    <property type="protein sequence ID" value="KYG75169.1"/>
    <property type="molecule type" value="Genomic_DNA"/>
</dbReference>
<feature type="domain" description="SpoVT-AbrB" evidence="8">
    <location>
        <begin position="82"/>
        <end position="125"/>
    </location>
</feature>
<dbReference type="SUPFAM" id="SSF89447">
    <property type="entry name" value="AbrB/MazE/MraZ-like"/>
    <property type="match status" value="1"/>
</dbReference>
<dbReference type="PANTHER" id="PTHR34701">
    <property type="entry name" value="TRANSCRIPTIONAL REGULATOR MRAZ"/>
    <property type="match status" value="1"/>
</dbReference>
<dbReference type="GO" id="GO:0000976">
    <property type="term" value="F:transcription cis-regulatory region binding"/>
    <property type="evidence" value="ECO:0007669"/>
    <property type="project" value="TreeGrafter"/>
</dbReference>
<dbReference type="GO" id="GO:0005737">
    <property type="term" value="C:cytoplasm"/>
    <property type="evidence" value="ECO:0007669"/>
    <property type="project" value="UniProtKB-UniRule"/>
</dbReference>
<dbReference type="NCBIfam" id="TIGR00242">
    <property type="entry name" value="division/cell wall cluster transcriptional repressor MraZ"/>
    <property type="match status" value="1"/>
</dbReference>
<dbReference type="GO" id="GO:0003700">
    <property type="term" value="F:DNA-binding transcription factor activity"/>
    <property type="evidence" value="ECO:0007669"/>
    <property type="project" value="UniProtKB-UniRule"/>
</dbReference>
<dbReference type="Proteomes" id="UP000075606">
    <property type="component" value="Unassembled WGS sequence"/>
</dbReference>
<dbReference type="CDD" id="cd16320">
    <property type="entry name" value="MraZ_N"/>
    <property type="match status" value="1"/>
</dbReference>
<feature type="domain" description="SpoVT-AbrB" evidence="8">
    <location>
        <begin position="7"/>
        <end position="53"/>
    </location>
</feature>
<dbReference type="GO" id="GO:2000143">
    <property type="term" value="P:negative regulation of DNA-templated transcription initiation"/>
    <property type="evidence" value="ECO:0007669"/>
    <property type="project" value="TreeGrafter"/>
</dbReference>
<evidence type="ECO:0000256" key="7">
    <source>
        <dbReference type="HAMAP-Rule" id="MF_01008"/>
    </source>
</evidence>
<dbReference type="HAMAP" id="MF_01008">
    <property type="entry name" value="MraZ"/>
    <property type="match status" value="1"/>
</dbReference>
<dbReference type="STRING" id="333140.AWW68_10190"/>
<dbReference type="GO" id="GO:0009295">
    <property type="term" value="C:nucleoid"/>
    <property type="evidence" value="ECO:0007669"/>
    <property type="project" value="UniProtKB-SubCell"/>
</dbReference>
<evidence type="ECO:0000256" key="5">
    <source>
        <dbReference type="ARBA" id="ARBA00023125"/>
    </source>
</evidence>
<dbReference type="InterPro" id="IPR037914">
    <property type="entry name" value="SpoVT-AbrB_sf"/>
</dbReference>
<dbReference type="InterPro" id="IPR035642">
    <property type="entry name" value="MraZ_N"/>
</dbReference>
<keyword evidence="10" id="KW-1185">Reference proteome</keyword>
<dbReference type="InterPro" id="IPR035644">
    <property type="entry name" value="MraZ_C"/>
</dbReference>
<dbReference type="InterPro" id="IPR007159">
    <property type="entry name" value="SpoVT-AbrB_dom"/>
</dbReference>
<reference evidence="9 10" key="1">
    <citation type="submission" date="2016-01" db="EMBL/GenBank/DDBJ databases">
        <title>Genome sequencing of Roseivirga spongicola UST030701-084.</title>
        <authorList>
            <person name="Selvaratnam C."/>
            <person name="Thevarajoo S."/>
            <person name="Goh K.M."/>
            <person name="Ee R."/>
            <person name="Chan K.-G."/>
            <person name="Chong C.S."/>
        </authorList>
    </citation>
    <scope>NUCLEOTIDE SEQUENCE [LARGE SCALE GENOMIC DNA]</scope>
    <source>
        <strain evidence="9 10">UST030701-084</strain>
    </source>
</reference>
<evidence type="ECO:0000259" key="8">
    <source>
        <dbReference type="PROSITE" id="PS51740"/>
    </source>
</evidence>
<comment type="caution">
    <text evidence="9">The sequence shown here is derived from an EMBL/GenBank/DDBJ whole genome shotgun (WGS) entry which is preliminary data.</text>
</comment>
<evidence type="ECO:0000256" key="4">
    <source>
        <dbReference type="ARBA" id="ARBA00023015"/>
    </source>
</evidence>
<comment type="subunit">
    <text evidence="7">Forms oligomers.</text>
</comment>
<comment type="subcellular location">
    <subcellularLocation>
        <location evidence="7">Cytoplasm</location>
        <location evidence="7">Nucleoid</location>
    </subcellularLocation>
</comment>
<evidence type="ECO:0000256" key="1">
    <source>
        <dbReference type="ARBA" id="ARBA00013860"/>
    </source>
</evidence>
<evidence type="ECO:0000256" key="2">
    <source>
        <dbReference type="ARBA" id="ARBA00022490"/>
    </source>
</evidence>
<keyword evidence="6 7" id="KW-0804">Transcription</keyword>
<gene>
    <name evidence="7" type="primary">mraZ</name>
    <name evidence="9" type="ORF">AWW68_10190</name>
</gene>